<organism evidence="2">
    <name type="scientific">uncultured Caudovirales phage</name>
    <dbReference type="NCBI Taxonomy" id="2100421"/>
    <lineage>
        <taxon>Viruses</taxon>
        <taxon>Duplodnaviria</taxon>
        <taxon>Heunggongvirae</taxon>
        <taxon>Uroviricota</taxon>
        <taxon>Caudoviricetes</taxon>
        <taxon>Peduoviridae</taxon>
        <taxon>Maltschvirus</taxon>
        <taxon>Maltschvirus maltsch</taxon>
    </lineage>
</organism>
<name>A0A6J5P9Y0_9CAUD</name>
<dbReference type="SMART" id="SM00530">
    <property type="entry name" value="HTH_XRE"/>
    <property type="match status" value="1"/>
</dbReference>
<dbReference type="GO" id="GO:0003677">
    <property type="term" value="F:DNA binding"/>
    <property type="evidence" value="ECO:0007669"/>
    <property type="project" value="InterPro"/>
</dbReference>
<proteinExistence type="predicted"/>
<protein>
    <submittedName>
        <fullName evidence="2">HTH_XRE domain containing protein</fullName>
    </submittedName>
</protein>
<evidence type="ECO:0000259" key="1">
    <source>
        <dbReference type="SMART" id="SM00530"/>
    </source>
</evidence>
<dbReference type="SUPFAM" id="SSF47413">
    <property type="entry name" value="lambda repressor-like DNA-binding domains"/>
    <property type="match status" value="1"/>
</dbReference>
<accession>A0A6J5P9Y0</accession>
<sequence>MNLPTHALLAAWLTARGMKAGAFGALIPVSKDVISKIINGKRAPKPHVAERIERLTGGDIAADQWSAK</sequence>
<dbReference type="EMBL" id="LR796781">
    <property type="protein sequence ID" value="CAB4166008.1"/>
    <property type="molecule type" value="Genomic_DNA"/>
</dbReference>
<dbReference type="Gene3D" id="1.10.260.40">
    <property type="entry name" value="lambda repressor-like DNA-binding domains"/>
    <property type="match status" value="1"/>
</dbReference>
<dbReference type="InterPro" id="IPR010982">
    <property type="entry name" value="Lambda_DNA-bd_dom_sf"/>
</dbReference>
<feature type="domain" description="HTH cro/C1-type" evidence="1">
    <location>
        <begin position="8"/>
        <end position="63"/>
    </location>
</feature>
<dbReference type="InterPro" id="IPR001387">
    <property type="entry name" value="Cro/C1-type_HTH"/>
</dbReference>
<evidence type="ECO:0000313" key="2">
    <source>
        <dbReference type="EMBL" id="CAB4166008.1"/>
    </source>
</evidence>
<dbReference type="Pfam" id="PF01381">
    <property type="entry name" value="HTH_3"/>
    <property type="match status" value="1"/>
</dbReference>
<dbReference type="CDD" id="cd00093">
    <property type="entry name" value="HTH_XRE"/>
    <property type="match status" value="1"/>
</dbReference>
<gene>
    <name evidence="2" type="ORF">UFOVP845_5</name>
</gene>
<reference evidence="2" key="1">
    <citation type="submission" date="2020-04" db="EMBL/GenBank/DDBJ databases">
        <authorList>
            <person name="Chiriac C."/>
            <person name="Salcher M."/>
            <person name="Ghai R."/>
            <person name="Kavagutti S V."/>
        </authorList>
    </citation>
    <scope>NUCLEOTIDE SEQUENCE</scope>
</reference>